<comment type="caution">
    <text evidence="2">The sequence shown here is derived from an EMBL/GenBank/DDBJ whole genome shotgun (WGS) entry which is preliminary data.</text>
</comment>
<organism evidence="2 3">
    <name type="scientific">Phascolomyces articulosus</name>
    <dbReference type="NCBI Taxonomy" id="60185"/>
    <lineage>
        <taxon>Eukaryota</taxon>
        <taxon>Fungi</taxon>
        <taxon>Fungi incertae sedis</taxon>
        <taxon>Mucoromycota</taxon>
        <taxon>Mucoromycotina</taxon>
        <taxon>Mucoromycetes</taxon>
        <taxon>Mucorales</taxon>
        <taxon>Lichtheimiaceae</taxon>
        <taxon>Phascolomyces</taxon>
    </lineage>
</organism>
<reference evidence="2" key="2">
    <citation type="submission" date="2023-02" db="EMBL/GenBank/DDBJ databases">
        <authorList>
            <consortium name="DOE Joint Genome Institute"/>
            <person name="Mondo S.J."/>
            <person name="Chang Y."/>
            <person name="Wang Y."/>
            <person name="Ahrendt S."/>
            <person name="Andreopoulos W."/>
            <person name="Barry K."/>
            <person name="Beard J."/>
            <person name="Benny G.L."/>
            <person name="Blankenship S."/>
            <person name="Bonito G."/>
            <person name="Cuomo C."/>
            <person name="Desiro A."/>
            <person name="Gervers K.A."/>
            <person name="Hundley H."/>
            <person name="Kuo A."/>
            <person name="LaButti K."/>
            <person name="Lang B.F."/>
            <person name="Lipzen A."/>
            <person name="O'Donnell K."/>
            <person name="Pangilinan J."/>
            <person name="Reynolds N."/>
            <person name="Sandor L."/>
            <person name="Smith M.W."/>
            <person name="Tsang A."/>
            <person name="Grigoriev I.V."/>
            <person name="Stajich J.E."/>
            <person name="Spatafora J.W."/>
        </authorList>
    </citation>
    <scope>NUCLEOTIDE SEQUENCE</scope>
    <source>
        <strain evidence="2">RSA 2281</strain>
    </source>
</reference>
<evidence type="ECO:0000313" key="3">
    <source>
        <dbReference type="Proteomes" id="UP001209540"/>
    </source>
</evidence>
<accession>A0AAD5K1N7</accession>
<keyword evidence="1" id="KW-0472">Membrane</keyword>
<keyword evidence="3" id="KW-1185">Reference proteome</keyword>
<reference evidence="2" key="1">
    <citation type="journal article" date="2022" name="IScience">
        <title>Evolution of zygomycete secretomes and the origins of terrestrial fungal ecologies.</title>
        <authorList>
            <person name="Chang Y."/>
            <person name="Wang Y."/>
            <person name="Mondo S."/>
            <person name="Ahrendt S."/>
            <person name="Andreopoulos W."/>
            <person name="Barry K."/>
            <person name="Beard J."/>
            <person name="Benny G.L."/>
            <person name="Blankenship S."/>
            <person name="Bonito G."/>
            <person name="Cuomo C."/>
            <person name="Desiro A."/>
            <person name="Gervers K.A."/>
            <person name="Hundley H."/>
            <person name="Kuo A."/>
            <person name="LaButti K."/>
            <person name="Lang B.F."/>
            <person name="Lipzen A."/>
            <person name="O'Donnell K."/>
            <person name="Pangilinan J."/>
            <person name="Reynolds N."/>
            <person name="Sandor L."/>
            <person name="Smith M.E."/>
            <person name="Tsang A."/>
            <person name="Grigoriev I.V."/>
            <person name="Stajich J.E."/>
            <person name="Spatafora J.W."/>
        </authorList>
    </citation>
    <scope>NUCLEOTIDE SEQUENCE</scope>
    <source>
        <strain evidence="2">RSA 2281</strain>
    </source>
</reference>
<keyword evidence="1" id="KW-1133">Transmembrane helix</keyword>
<proteinExistence type="predicted"/>
<feature type="transmembrane region" description="Helical" evidence="1">
    <location>
        <begin position="50"/>
        <end position="73"/>
    </location>
</feature>
<evidence type="ECO:0000256" key="1">
    <source>
        <dbReference type="SAM" id="Phobius"/>
    </source>
</evidence>
<keyword evidence="1" id="KW-0812">Transmembrane</keyword>
<dbReference type="AlphaFoldDB" id="A0AAD5K1N7"/>
<name>A0AAD5K1N7_9FUNG</name>
<evidence type="ECO:0000313" key="2">
    <source>
        <dbReference type="EMBL" id="KAI9251007.1"/>
    </source>
</evidence>
<protein>
    <submittedName>
        <fullName evidence="2">Uncharacterized protein</fullName>
    </submittedName>
</protein>
<dbReference type="Proteomes" id="UP001209540">
    <property type="component" value="Unassembled WGS sequence"/>
</dbReference>
<sequence length="106" mass="12354">MSRYALYKFKKKNNLRETAIKYQILSSYNHAYFCLVELEGLTATHSHHPFLLAVIWISSQFFFGIFFLTKICLPLTNLSKTNHKEPIIVFSHTTSPNPILHEIVIQ</sequence>
<gene>
    <name evidence="2" type="ORF">BDA99DRAFT_541647</name>
</gene>
<dbReference type="EMBL" id="JAIXMP010000031">
    <property type="protein sequence ID" value="KAI9251007.1"/>
    <property type="molecule type" value="Genomic_DNA"/>
</dbReference>